<sequence length="286" mass="32873">MDTKELKIIHAAIQSFATHGYHATSIQDIADACGIAKGTIYKYFPSKEALFESVFIYHSESIVKQIQELTADPHLSPKQKLITQIHFQIKGYLERKDFNFIFFKEIPIKDKQKIKKVMRKTKAQIMLREQELLCAHYGDQIKPYVWDMVIALQGMVKEHLMIATEAKAPIHPEVIADIIVKRMDIIIFALKDHTDTPLMAESAIQDFLGIVSATQARDDQIKQILKEIEVKLCEISQPKLYQSYTLLLEEIALEEPRLFLIDALLSYLEKEPALQALIPKIKKLLL</sequence>
<dbReference type="Pfam" id="PF00440">
    <property type="entry name" value="TetR_N"/>
    <property type="match status" value="1"/>
</dbReference>
<dbReference type="InterPro" id="IPR023772">
    <property type="entry name" value="DNA-bd_HTH_TetR-type_CS"/>
</dbReference>
<dbReference type="Gene3D" id="1.10.357.10">
    <property type="entry name" value="Tetracycline Repressor, domain 2"/>
    <property type="match status" value="1"/>
</dbReference>
<dbReference type="PANTHER" id="PTHR43479">
    <property type="entry name" value="ACREF/ENVCD OPERON REPRESSOR-RELATED"/>
    <property type="match status" value="1"/>
</dbReference>
<feature type="domain" description="HTH tetR-type" evidence="5">
    <location>
        <begin position="2"/>
        <end position="62"/>
    </location>
</feature>
<reference evidence="6" key="1">
    <citation type="submission" date="2020-09" db="EMBL/GenBank/DDBJ databases">
        <title>A novel bacterium of genus Hazenella, isolated from South China Sea.</title>
        <authorList>
            <person name="Huang H."/>
            <person name="Mo K."/>
            <person name="Hu Y."/>
        </authorList>
    </citation>
    <scope>NUCLEOTIDE SEQUENCE</scope>
    <source>
        <strain evidence="6">IB182357</strain>
    </source>
</reference>
<dbReference type="SUPFAM" id="SSF46689">
    <property type="entry name" value="Homeodomain-like"/>
    <property type="match status" value="1"/>
</dbReference>
<evidence type="ECO:0000313" key="7">
    <source>
        <dbReference type="Proteomes" id="UP000661691"/>
    </source>
</evidence>
<dbReference type="RefSeq" id="WP_191142056.1">
    <property type="nucleotide sequence ID" value="NZ_JACXAH010000012.1"/>
</dbReference>
<dbReference type="PROSITE" id="PS50977">
    <property type="entry name" value="HTH_TETR_2"/>
    <property type="match status" value="1"/>
</dbReference>
<comment type="caution">
    <text evidence="6">The sequence shown here is derived from an EMBL/GenBank/DDBJ whole genome shotgun (WGS) entry which is preliminary data.</text>
</comment>
<dbReference type="InterPro" id="IPR050624">
    <property type="entry name" value="HTH-type_Tx_Regulator"/>
</dbReference>
<dbReference type="EMBL" id="JACXAH010000012">
    <property type="protein sequence ID" value="MBD1372624.1"/>
    <property type="molecule type" value="Genomic_DNA"/>
</dbReference>
<evidence type="ECO:0000313" key="6">
    <source>
        <dbReference type="EMBL" id="MBD1372624.1"/>
    </source>
</evidence>
<organism evidence="6 7">
    <name type="scientific">Polycladospora coralii</name>
    <dbReference type="NCBI Taxonomy" id="2771432"/>
    <lineage>
        <taxon>Bacteria</taxon>
        <taxon>Bacillati</taxon>
        <taxon>Bacillota</taxon>
        <taxon>Bacilli</taxon>
        <taxon>Bacillales</taxon>
        <taxon>Thermoactinomycetaceae</taxon>
        <taxon>Polycladospora</taxon>
    </lineage>
</organism>
<dbReference type="GO" id="GO:0003677">
    <property type="term" value="F:DNA binding"/>
    <property type="evidence" value="ECO:0007669"/>
    <property type="project" value="UniProtKB-UniRule"/>
</dbReference>
<protein>
    <submittedName>
        <fullName evidence="6">TetR/AcrR family transcriptional regulator</fullName>
    </submittedName>
</protein>
<keyword evidence="2 4" id="KW-0238">DNA-binding</keyword>
<dbReference type="GO" id="GO:0045892">
    <property type="term" value="P:negative regulation of DNA-templated transcription"/>
    <property type="evidence" value="ECO:0007669"/>
    <property type="project" value="UniProtKB-ARBA"/>
</dbReference>
<keyword evidence="7" id="KW-1185">Reference proteome</keyword>
<name>A0A926NFK3_9BACL</name>
<evidence type="ECO:0000256" key="1">
    <source>
        <dbReference type="ARBA" id="ARBA00023015"/>
    </source>
</evidence>
<evidence type="ECO:0000256" key="3">
    <source>
        <dbReference type="ARBA" id="ARBA00023163"/>
    </source>
</evidence>
<dbReference type="InterPro" id="IPR001647">
    <property type="entry name" value="HTH_TetR"/>
</dbReference>
<keyword evidence="3" id="KW-0804">Transcription</keyword>
<evidence type="ECO:0000259" key="5">
    <source>
        <dbReference type="PROSITE" id="PS50977"/>
    </source>
</evidence>
<dbReference type="PANTHER" id="PTHR43479:SF22">
    <property type="entry name" value="TRANSCRIPTIONAL REGULATOR, TETR FAMILY"/>
    <property type="match status" value="1"/>
</dbReference>
<proteinExistence type="predicted"/>
<accession>A0A926NFK3</accession>
<dbReference type="InterPro" id="IPR009057">
    <property type="entry name" value="Homeodomain-like_sf"/>
</dbReference>
<gene>
    <name evidence="6" type="ORF">IC620_09685</name>
</gene>
<feature type="DNA-binding region" description="H-T-H motif" evidence="4">
    <location>
        <begin position="25"/>
        <end position="44"/>
    </location>
</feature>
<dbReference type="PROSITE" id="PS01081">
    <property type="entry name" value="HTH_TETR_1"/>
    <property type="match status" value="1"/>
</dbReference>
<dbReference type="Proteomes" id="UP000661691">
    <property type="component" value="Unassembled WGS sequence"/>
</dbReference>
<dbReference type="AlphaFoldDB" id="A0A926NFK3"/>
<keyword evidence="1" id="KW-0805">Transcription regulation</keyword>
<dbReference type="FunFam" id="1.10.10.60:FF:000141">
    <property type="entry name" value="TetR family transcriptional regulator"/>
    <property type="match status" value="1"/>
</dbReference>
<dbReference type="PRINTS" id="PR00455">
    <property type="entry name" value="HTHTETR"/>
</dbReference>
<evidence type="ECO:0000256" key="4">
    <source>
        <dbReference type="PROSITE-ProRule" id="PRU00335"/>
    </source>
</evidence>
<evidence type="ECO:0000256" key="2">
    <source>
        <dbReference type="ARBA" id="ARBA00023125"/>
    </source>
</evidence>